<feature type="transmembrane region" description="Helical" evidence="5">
    <location>
        <begin position="275"/>
        <end position="292"/>
    </location>
</feature>
<gene>
    <name evidence="6" type="ORF">LCGC14_0029020</name>
</gene>
<feature type="transmembrane region" description="Helical" evidence="5">
    <location>
        <begin position="219"/>
        <end position="241"/>
    </location>
</feature>
<evidence type="ECO:0000256" key="1">
    <source>
        <dbReference type="ARBA" id="ARBA00004141"/>
    </source>
</evidence>
<dbReference type="Pfam" id="PF00939">
    <property type="entry name" value="Na_sulph_symp"/>
    <property type="match status" value="1"/>
</dbReference>
<keyword evidence="2 5" id="KW-0812">Transmembrane</keyword>
<protein>
    <recommendedName>
        <fullName evidence="7">Citrate transporter-like domain-containing protein</fullName>
    </recommendedName>
</protein>
<feature type="transmembrane region" description="Helical" evidence="5">
    <location>
        <begin position="336"/>
        <end position="355"/>
    </location>
</feature>
<evidence type="ECO:0000256" key="4">
    <source>
        <dbReference type="ARBA" id="ARBA00023136"/>
    </source>
</evidence>
<proteinExistence type="predicted"/>
<dbReference type="PANTHER" id="PTHR10283:SF82">
    <property type="entry name" value="SOLUTE CARRIER FAMILY 13 MEMBER 2"/>
    <property type="match status" value="1"/>
</dbReference>
<comment type="subcellular location">
    <subcellularLocation>
        <location evidence="1">Membrane</location>
        <topology evidence="1">Multi-pass membrane protein</topology>
    </subcellularLocation>
</comment>
<evidence type="ECO:0000256" key="2">
    <source>
        <dbReference type="ARBA" id="ARBA00022692"/>
    </source>
</evidence>
<dbReference type="GO" id="GO:0005886">
    <property type="term" value="C:plasma membrane"/>
    <property type="evidence" value="ECO:0007669"/>
    <property type="project" value="TreeGrafter"/>
</dbReference>
<feature type="transmembrane region" description="Helical" evidence="5">
    <location>
        <begin position="127"/>
        <end position="158"/>
    </location>
</feature>
<feature type="transmembrane region" description="Helical" evidence="5">
    <location>
        <begin position="417"/>
        <end position="436"/>
    </location>
</feature>
<feature type="transmembrane region" description="Helical" evidence="5">
    <location>
        <begin position="370"/>
        <end position="388"/>
    </location>
</feature>
<evidence type="ECO:0000256" key="5">
    <source>
        <dbReference type="SAM" id="Phobius"/>
    </source>
</evidence>
<comment type="caution">
    <text evidence="6">The sequence shown here is derived from an EMBL/GenBank/DDBJ whole genome shotgun (WGS) entry which is preliminary data.</text>
</comment>
<sequence>MGDSSLGWRHWTPLLAGPLLCLLVQLFMPDSLIDPAPRLVLGLTAWMAVWWVTEPVPIPVTSFLPMIILPLSGVMTLDDAVVGYANPVIYMYMGGFILAIAIERWNLHRRIALNIVSRIGNSLRSIVLGVMIASAFLSMWISNAATALMMLPIAVALLSELDERDQFDGTQRDAFARVLLLTVAYSASIGGLATIIGSVPNAIVVAMIPQFFDGVEISFLDWMLFALPLTLIMLVILYFYLTQLYVKVPNNRLEVNFVAQELKALGPMSREEKRVLMVFVTTALAWALRGWLAPFFDLPLNDTLIAVIAAVALFIIPAHSEKRSLLVWDDMSRLPWGLFILWGGGMTLAAAFSASDLTGWISQQLQLLDGVNYFLLILFMVLLMLFLTEIISNTATANMAIPITAGMAAAITTGNPLGLMVAVALATTCAFMMPISTPPNAAVFSTGRITIKEMAKAGFAMNIVSAIIITLFVYFIMPLLLPLPS</sequence>
<dbReference type="GO" id="GO:1905039">
    <property type="term" value="P:carboxylic acid transmembrane transport"/>
    <property type="evidence" value="ECO:0007669"/>
    <property type="project" value="UniProtKB-ARBA"/>
</dbReference>
<feature type="transmembrane region" description="Helical" evidence="5">
    <location>
        <begin position="89"/>
        <end position="107"/>
    </location>
</feature>
<organism evidence="6">
    <name type="scientific">marine sediment metagenome</name>
    <dbReference type="NCBI Taxonomy" id="412755"/>
    <lineage>
        <taxon>unclassified sequences</taxon>
        <taxon>metagenomes</taxon>
        <taxon>ecological metagenomes</taxon>
    </lineage>
</organism>
<evidence type="ECO:0000256" key="3">
    <source>
        <dbReference type="ARBA" id="ARBA00022989"/>
    </source>
</evidence>
<reference evidence="6" key="1">
    <citation type="journal article" date="2015" name="Nature">
        <title>Complex archaea that bridge the gap between prokaryotes and eukaryotes.</title>
        <authorList>
            <person name="Spang A."/>
            <person name="Saw J.H."/>
            <person name="Jorgensen S.L."/>
            <person name="Zaremba-Niedzwiedzka K."/>
            <person name="Martijn J."/>
            <person name="Lind A.E."/>
            <person name="van Eijk R."/>
            <person name="Schleper C."/>
            <person name="Guy L."/>
            <person name="Ettema T.J."/>
        </authorList>
    </citation>
    <scope>NUCLEOTIDE SEQUENCE</scope>
</reference>
<feature type="transmembrane region" description="Helical" evidence="5">
    <location>
        <begin position="457"/>
        <end position="477"/>
    </location>
</feature>
<dbReference type="PANTHER" id="PTHR10283">
    <property type="entry name" value="SOLUTE CARRIER FAMILY 13 MEMBER"/>
    <property type="match status" value="1"/>
</dbReference>
<feature type="transmembrane region" description="Helical" evidence="5">
    <location>
        <begin position="58"/>
        <end position="77"/>
    </location>
</feature>
<name>A0A0F9WD76_9ZZZZ</name>
<evidence type="ECO:0008006" key="7">
    <source>
        <dbReference type="Google" id="ProtNLM"/>
    </source>
</evidence>
<dbReference type="NCBIfam" id="TIGR00785">
    <property type="entry name" value="dass"/>
    <property type="match status" value="1"/>
</dbReference>
<dbReference type="EMBL" id="LAZR01000005">
    <property type="protein sequence ID" value="KKO10363.1"/>
    <property type="molecule type" value="Genomic_DNA"/>
</dbReference>
<dbReference type="AlphaFoldDB" id="A0A0F9WD76"/>
<accession>A0A0F9WD76</accession>
<dbReference type="CDD" id="cd01115">
    <property type="entry name" value="SLC13_permease"/>
    <property type="match status" value="1"/>
</dbReference>
<dbReference type="GO" id="GO:0008514">
    <property type="term" value="F:organic anion transmembrane transporter activity"/>
    <property type="evidence" value="ECO:0007669"/>
    <property type="project" value="UniProtKB-ARBA"/>
</dbReference>
<dbReference type="InterPro" id="IPR001898">
    <property type="entry name" value="SLC13A/DASS"/>
</dbReference>
<feature type="transmembrane region" description="Helical" evidence="5">
    <location>
        <begin position="178"/>
        <end position="199"/>
    </location>
</feature>
<keyword evidence="3 5" id="KW-1133">Transmembrane helix</keyword>
<keyword evidence="4 5" id="KW-0472">Membrane</keyword>
<feature type="transmembrane region" description="Helical" evidence="5">
    <location>
        <begin position="298"/>
        <end position="316"/>
    </location>
</feature>
<evidence type="ECO:0000313" key="6">
    <source>
        <dbReference type="EMBL" id="KKO10363.1"/>
    </source>
</evidence>